<evidence type="ECO:0000256" key="2">
    <source>
        <dbReference type="ARBA" id="ARBA00024200"/>
    </source>
</evidence>
<dbReference type="InterPro" id="IPR044672">
    <property type="entry name" value="MOCS2A"/>
</dbReference>
<name>A0A345Y4P6_9NEIS</name>
<dbReference type="Proteomes" id="UP000254537">
    <property type="component" value="Chromosome"/>
</dbReference>
<dbReference type="GO" id="GO:0006777">
    <property type="term" value="P:Mo-molybdopterin cofactor biosynthetic process"/>
    <property type="evidence" value="ECO:0007669"/>
    <property type="project" value="InterPro"/>
</dbReference>
<sequence>MTLKILYFARLKESFGQAEETVTFTGQTVAGLIDELAARGGAWSVELAPGRVFRVAVNQELAPPSTELKTGDEVAIFPPVTGG</sequence>
<evidence type="ECO:0000256" key="1">
    <source>
        <dbReference type="ARBA" id="ARBA00022741"/>
    </source>
</evidence>
<dbReference type="InterPro" id="IPR012675">
    <property type="entry name" value="Beta-grasp_dom_sf"/>
</dbReference>
<evidence type="ECO:0000313" key="5">
    <source>
        <dbReference type="Proteomes" id="UP000254537"/>
    </source>
</evidence>
<protein>
    <recommendedName>
        <fullName evidence="3">Molybdopterin synthase sulfur carrier subunit</fullName>
    </recommendedName>
</protein>
<dbReference type="UniPathway" id="UPA00344"/>
<reference evidence="4 5" key="1">
    <citation type="submission" date="2018-07" db="EMBL/GenBank/DDBJ databases">
        <title>Crenobacter cavernae sp. nov., isolated from a karst cave.</title>
        <authorList>
            <person name="Zhu H."/>
        </authorList>
    </citation>
    <scope>NUCLEOTIDE SEQUENCE [LARGE SCALE GENOMIC DNA]</scope>
    <source>
        <strain evidence="4 5">K1W11S-77</strain>
    </source>
</reference>
<evidence type="ECO:0000256" key="3">
    <source>
        <dbReference type="ARBA" id="ARBA00024247"/>
    </source>
</evidence>
<dbReference type="Gene3D" id="3.10.20.30">
    <property type="match status" value="1"/>
</dbReference>
<dbReference type="CDD" id="cd00754">
    <property type="entry name" value="Ubl_MoaD"/>
    <property type="match status" value="1"/>
</dbReference>
<dbReference type="PANTHER" id="PTHR33359:SF1">
    <property type="entry name" value="MOLYBDOPTERIN SYNTHASE SULFUR CARRIER SUBUNIT"/>
    <property type="match status" value="1"/>
</dbReference>
<dbReference type="KEGG" id="ccah:DWG20_05315"/>
<dbReference type="EMBL" id="CP031337">
    <property type="protein sequence ID" value="AXK38898.1"/>
    <property type="molecule type" value="Genomic_DNA"/>
</dbReference>
<gene>
    <name evidence="4" type="primary">moaD</name>
    <name evidence="4" type="ORF">DWG20_05315</name>
</gene>
<dbReference type="SUPFAM" id="SSF54285">
    <property type="entry name" value="MoaD/ThiS"/>
    <property type="match status" value="1"/>
</dbReference>
<comment type="similarity">
    <text evidence="2">Belongs to the MoaD family.</text>
</comment>
<dbReference type="RefSeq" id="WP_115432833.1">
    <property type="nucleotide sequence ID" value="NZ_CP031337.1"/>
</dbReference>
<keyword evidence="1" id="KW-0547">Nucleotide-binding</keyword>
<dbReference type="InterPro" id="IPR016155">
    <property type="entry name" value="Mopterin_synth/thiamin_S_b"/>
</dbReference>
<dbReference type="AlphaFoldDB" id="A0A345Y4P6"/>
<dbReference type="Pfam" id="PF02597">
    <property type="entry name" value="ThiS"/>
    <property type="match status" value="1"/>
</dbReference>
<dbReference type="NCBIfam" id="TIGR01682">
    <property type="entry name" value="moaD"/>
    <property type="match status" value="1"/>
</dbReference>
<dbReference type="OrthoDB" id="9801945at2"/>
<evidence type="ECO:0000313" key="4">
    <source>
        <dbReference type="EMBL" id="AXK38898.1"/>
    </source>
</evidence>
<dbReference type="GO" id="GO:1990133">
    <property type="term" value="C:molybdopterin adenylyltransferase complex"/>
    <property type="evidence" value="ECO:0007669"/>
    <property type="project" value="TreeGrafter"/>
</dbReference>
<dbReference type="InterPro" id="IPR003749">
    <property type="entry name" value="ThiS/MoaD-like"/>
</dbReference>
<accession>A0A345Y4P6</accession>
<proteinExistence type="inferred from homology"/>
<organism evidence="4 5">
    <name type="scientific">Crenobacter cavernae</name>
    <dbReference type="NCBI Taxonomy" id="2290923"/>
    <lineage>
        <taxon>Bacteria</taxon>
        <taxon>Pseudomonadati</taxon>
        <taxon>Pseudomonadota</taxon>
        <taxon>Betaproteobacteria</taxon>
        <taxon>Neisseriales</taxon>
        <taxon>Neisseriaceae</taxon>
        <taxon>Crenobacter</taxon>
    </lineage>
</organism>
<dbReference type="PANTHER" id="PTHR33359">
    <property type="entry name" value="MOLYBDOPTERIN SYNTHASE SULFUR CARRIER SUBUNIT"/>
    <property type="match status" value="1"/>
</dbReference>
<dbReference type="GO" id="GO:0000166">
    <property type="term" value="F:nucleotide binding"/>
    <property type="evidence" value="ECO:0007669"/>
    <property type="project" value="UniProtKB-KW"/>
</dbReference>